<keyword evidence="2" id="KW-1185">Reference proteome</keyword>
<name>A0A1V4K6W5_PATFA</name>
<dbReference type="EMBL" id="LSYS01004331">
    <property type="protein sequence ID" value="OPJ80125.1"/>
    <property type="molecule type" value="Genomic_DNA"/>
</dbReference>
<evidence type="ECO:0000313" key="2">
    <source>
        <dbReference type="Proteomes" id="UP000190648"/>
    </source>
</evidence>
<accession>A0A1V4K6W5</accession>
<evidence type="ECO:0000313" key="1">
    <source>
        <dbReference type="EMBL" id="OPJ80125.1"/>
    </source>
</evidence>
<organism evidence="1 2">
    <name type="scientific">Patagioenas fasciata monilis</name>
    <dbReference type="NCBI Taxonomy" id="372326"/>
    <lineage>
        <taxon>Eukaryota</taxon>
        <taxon>Metazoa</taxon>
        <taxon>Chordata</taxon>
        <taxon>Craniata</taxon>
        <taxon>Vertebrata</taxon>
        <taxon>Euteleostomi</taxon>
        <taxon>Archelosauria</taxon>
        <taxon>Archosauria</taxon>
        <taxon>Dinosauria</taxon>
        <taxon>Saurischia</taxon>
        <taxon>Theropoda</taxon>
        <taxon>Coelurosauria</taxon>
        <taxon>Aves</taxon>
        <taxon>Neognathae</taxon>
        <taxon>Neoaves</taxon>
        <taxon>Columbimorphae</taxon>
        <taxon>Columbiformes</taxon>
        <taxon>Columbidae</taxon>
        <taxon>Patagioenas</taxon>
    </lineage>
</organism>
<dbReference type="AlphaFoldDB" id="A0A1V4K6W5"/>
<comment type="caution">
    <text evidence="1">The sequence shown here is derived from an EMBL/GenBank/DDBJ whole genome shotgun (WGS) entry which is preliminary data.</text>
</comment>
<protein>
    <submittedName>
        <fullName evidence="1">Uncharacterized protein</fullName>
    </submittedName>
</protein>
<reference evidence="1 2" key="1">
    <citation type="submission" date="2016-02" db="EMBL/GenBank/DDBJ databases">
        <title>Band-tailed pigeon sequencing and assembly.</title>
        <authorList>
            <person name="Soares A.E."/>
            <person name="Novak B.J."/>
            <person name="Rice E.S."/>
            <person name="O'Connell B."/>
            <person name="Chang D."/>
            <person name="Weber S."/>
            <person name="Shapiro B."/>
        </authorList>
    </citation>
    <scope>NUCLEOTIDE SEQUENCE [LARGE SCALE GENOMIC DNA]</scope>
    <source>
        <strain evidence="1">BTP2013</strain>
        <tissue evidence="1">Blood</tissue>
    </source>
</reference>
<sequence>MAAGRAAAINYASHGAAGPGWPELRSALAQTCSRLRARAERPRWAGPEPRALIVRRVPPEVVLLVAGEMFFIH</sequence>
<dbReference type="Proteomes" id="UP000190648">
    <property type="component" value="Unassembled WGS sequence"/>
</dbReference>
<gene>
    <name evidence="1" type="ORF">AV530_002514</name>
</gene>
<proteinExistence type="predicted"/>